<gene>
    <name evidence="2" type="primary">ga04614</name>
    <name evidence="2" type="ORF">PR202_ga04614</name>
</gene>
<evidence type="ECO:0000256" key="1">
    <source>
        <dbReference type="SAM" id="MobiDB-lite"/>
    </source>
</evidence>
<proteinExistence type="predicted"/>
<reference evidence="2" key="2">
    <citation type="submission" date="2021-12" db="EMBL/GenBank/DDBJ databases">
        <title>Resequencing data analysis of finger millet.</title>
        <authorList>
            <person name="Hatakeyama M."/>
            <person name="Aluri S."/>
            <person name="Balachadran M.T."/>
            <person name="Sivarajan S.R."/>
            <person name="Poveda L."/>
            <person name="Shimizu-Inatsugi R."/>
            <person name="Schlapbach R."/>
            <person name="Sreeman S.M."/>
            <person name="Shimizu K.K."/>
        </authorList>
    </citation>
    <scope>NUCLEOTIDE SEQUENCE</scope>
</reference>
<accession>A0AAV5BS29</accession>
<comment type="caution">
    <text evidence="2">The sequence shown here is derived from an EMBL/GenBank/DDBJ whole genome shotgun (WGS) entry which is preliminary data.</text>
</comment>
<organism evidence="2 3">
    <name type="scientific">Eleusine coracana subsp. coracana</name>
    <dbReference type="NCBI Taxonomy" id="191504"/>
    <lineage>
        <taxon>Eukaryota</taxon>
        <taxon>Viridiplantae</taxon>
        <taxon>Streptophyta</taxon>
        <taxon>Embryophyta</taxon>
        <taxon>Tracheophyta</taxon>
        <taxon>Spermatophyta</taxon>
        <taxon>Magnoliopsida</taxon>
        <taxon>Liliopsida</taxon>
        <taxon>Poales</taxon>
        <taxon>Poaceae</taxon>
        <taxon>PACMAD clade</taxon>
        <taxon>Chloridoideae</taxon>
        <taxon>Cynodonteae</taxon>
        <taxon>Eleusininae</taxon>
        <taxon>Eleusine</taxon>
    </lineage>
</organism>
<evidence type="ECO:0000313" key="3">
    <source>
        <dbReference type="Proteomes" id="UP001054889"/>
    </source>
</evidence>
<protein>
    <submittedName>
        <fullName evidence="2">Uncharacterized protein</fullName>
    </submittedName>
</protein>
<dbReference type="AlphaFoldDB" id="A0AAV5BS29"/>
<evidence type="ECO:0000313" key="2">
    <source>
        <dbReference type="EMBL" id="GJM88540.1"/>
    </source>
</evidence>
<dbReference type="Proteomes" id="UP001054889">
    <property type="component" value="Unassembled WGS sequence"/>
</dbReference>
<name>A0AAV5BS29_ELECO</name>
<sequence>MGVPRLLKLKMASHSCSRPAVASAARPISSFLLAPSPAAAAALPRPAPLSWTAQPCGPRAAPHPAHPRVAAGRRFPGVAAMSSSTAGVHSEVGGGVGGHSHARAVPHPPAQGH</sequence>
<dbReference type="EMBL" id="BQKI01000002">
    <property type="protein sequence ID" value="GJM88540.1"/>
    <property type="molecule type" value="Genomic_DNA"/>
</dbReference>
<reference evidence="2" key="1">
    <citation type="journal article" date="2018" name="DNA Res.">
        <title>Multiple hybrid de novo genome assembly of finger millet, an orphan allotetraploid crop.</title>
        <authorList>
            <person name="Hatakeyama M."/>
            <person name="Aluri S."/>
            <person name="Balachadran M.T."/>
            <person name="Sivarajan S.R."/>
            <person name="Patrignani A."/>
            <person name="Gruter S."/>
            <person name="Poveda L."/>
            <person name="Shimizu-Inatsugi R."/>
            <person name="Baeten J."/>
            <person name="Francoijs K.J."/>
            <person name="Nataraja K.N."/>
            <person name="Reddy Y.A.N."/>
            <person name="Phadnis S."/>
            <person name="Ravikumar R.L."/>
            <person name="Schlapbach R."/>
            <person name="Sreeman S.M."/>
            <person name="Shimizu K.K."/>
        </authorList>
    </citation>
    <scope>NUCLEOTIDE SEQUENCE</scope>
</reference>
<keyword evidence="3" id="KW-1185">Reference proteome</keyword>
<feature type="region of interest" description="Disordered" evidence="1">
    <location>
        <begin position="80"/>
        <end position="113"/>
    </location>
</feature>